<dbReference type="AlphaFoldDB" id="A0A3Q8II63"/>
<sequence>MKRGVRQAKSLHVLQRLLGPVVALYISRCRAKADVAREASLYHAPSIDALKQLPIFAKWPDSALQTWLSHGVMVVHRKGTCIGFACEPPQAARVFWVIAGKVAQVPAKSELRECAGELLHLPPNAPKTGPVVLPAHFLEDSAKAALPSLTPTQERIKESLATYHAGHFVDAERLLLGGGRRRSLRCQTDTVMLSFPFSLFLREVQCLPGPLRSDVIDVARTVAQRAMTQLGEMPSVHSLASANPVLQSLPLRDLRALRLQLRPFVFLQFDAICEDVANSDKVFFLSLGKVLIEDCKNRSSTIISKVSTAVGLETFVPCRFPDYYDQKLRAEAATYCEMWCIPTAALLTLCSAETQLRCAQAATQLLADKTRRFTPASALRTCPCFAGVSEAAIAAVARALQVRVYCADDTIVASKRAPSTGILVVAGTVVVHSNRKRAPEPLRAGQARYFCECFVKMALEESVISQSSSIVLHGSPGAIFELIEALDTASNDIKIMLDSAQEYVNGQYGAGASNLSKAQNAAAERVRAYKRRRAGAAPTPSPPSTSIDTVDNITVLENELLASLALQLQALHPDTGDEARFDVLRVGELTMVDDDAPSDSRSAAECFSLDDEGRLVTCALPALVTSARPLTEVPVAPSPVIVAPRTDVVAASLQQRGKTKEKTSSAQETAAVVPRSLRTAVCASTPAAAGQRSGPSPRLTALRTTAARLREEADGVDRRREYQRQLLRAKHSL</sequence>
<keyword evidence="1" id="KW-0732">Signal</keyword>
<feature type="signal peptide" evidence="1">
    <location>
        <begin position="1"/>
        <end position="23"/>
    </location>
</feature>
<dbReference type="EMBL" id="CP029513">
    <property type="protein sequence ID" value="AYU77246.1"/>
    <property type="molecule type" value="Genomic_DNA"/>
</dbReference>
<name>A0A3Q8II63_LEIDO</name>
<reference evidence="2 3" key="1">
    <citation type="journal article" date="2018" name="Sci. Rep.">
        <title>A complete Leishmania donovani reference genome identifies novel genetic variations associated with virulence.</title>
        <authorList>
            <person name="Lypaczewski P."/>
            <person name="Hoshizaki J."/>
            <person name="Zhang W.-W."/>
            <person name="McCall L.-I."/>
            <person name="Torcivia-Rodriguez J."/>
            <person name="Simonyan V."/>
            <person name="Kaur A."/>
            <person name="Dewar K."/>
            <person name="Matlashewski G."/>
        </authorList>
    </citation>
    <scope>NUCLEOTIDE SEQUENCE [LARGE SCALE GENOMIC DNA]</scope>
    <source>
        <strain evidence="2 3">LdCL</strain>
    </source>
</reference>
<organism evidence="2 3">
    <name type="scientific">Leishmania donovani</name>
    <dbReference type="NCBI Taxonomy" id="5661"/>
    <lineage>
        <taxon>Eukaryota</taxon>
        <taxon>Discoba</taxon>
        <taxon>Euglenozoa</taxon>
        <taxon>Kinetoplastea</taxon>
        <taxon>Metakinetoplastina</taxon>
        <taxon>Trypanosomatida</taxon>
        <taxon>Trypanosomatidae</taxon>
        <taxon>Leishmaniinae</taxon>
        <taxon>Leishmania</taxon>
    </lineage>
</organism>
<dbReference type="OrthoDB" id="272675at2759"/>
<dbReference type="Proteomes" id="UP000274082">
    <property type="component" value="Chromosome 14"/>
</dbReference>
<evidence type="ECO:0000313" key="3">
    <source>
        <dbReference type="Proteomes" id="UP000274082"/>
    </source>
</evidence>
<dbReference type="VEuPathDB" id="TriTrypDB:LDHU3_14.0070"/>
<dbReference type="InterPro" id="IPR018490">
    <property type="entry name" value="cNMP-bd_dom_sf"/>
</dbReference>
<evidence type="ECO:0000313" key="2">
    <source>
        <dbReference type="EMBL" id="AYU77246.1"/>
    </source>
</evidence>
<protein>
    <recommendedName>
        <fullName evidence="4">Cyclic nucleotide-binding domain-containing protein</fullName>
    </recommendedName>
</protein>
<keyword evidence="3" id="KW-1185">Reference proteome</keyword>
<gene>
    <name evidence="2" type="ORF">LdCL_140005400</name>
</gene>
<dbReference type="SUPFAM" id="SSF51206">
    <property type="entry name" value="cAMP-binding domain-like"/>
    <property type="match status" value="2"/>
</dbReference>
<evidence type="ECO:0008006" key="4">
    <source>
        <dbReference type="Google" id="ProtNLM"/>
    </source>
</evidence>
<evidence type="ECO:0000256" key="1">
    <source>
        <dbReference type="SAM" id="SignalP"/>
    </source>
</evidence>
<dbReference type="VEuPathDB" id="TriTrypDB:LdBPK_140050.1"/>
<proteinExistence type="predicted"/>
<feature type="chain" id="PRO_5018678934" description="Cyclic nucleotide-binding domain-containing protein" evidence="1">
    <location>
        <begin position="24"/>
        <end position="733"/>
    </location>
</feature>
<dbReference type="InterPro" id="IPR014710">
    <property type="entry name" value="RmlC-like_jellyroll"/>
</dbReference>
<dbReference type="VEuPathDB" id="TriTrypDB:LdCL_140005400"/>
<dbReference type="Gene3D" id="2.60.120.10">
    <property type="entry name" value="Jelly Rolls"/>
    <property type="match status" value="3"/>
</dbReference>
<accession>A0A3Q8II63</accession>